<dbReference type="CDD" id="cd12087">
    <property type="entry name" value="TM_EGFR-like"/>
    <property type="match status" value="1"/>
</dbReference>
<evidence type="ECO:0000313" key="3">
    <source>
        <dbReference type="EMBL" id="KAK6952993.1"/>
    </source>
</evidence>
<feature type="compositionally biased region" description="Polar residues" evidence="1">
    <location>
        <begin position="161"/>
        <end position="179"/>
    </location>
</feature>
<feature type="transmembrane region" description="Helical" evidence="2">
    <location>
        <begin position="186"/>
        <end position="207"/>
    </location>
</feature>
<feature type="compositionally biased region" description="Basic and acidic residues" evidence="1">
    <location>
        <begin position="213"/>
        <end position="245"/>
    </location>
</feature>
<accession>A0AAX6MKL7</accession>
<keyword evidence="2" id="KW-0472">Membrane</keyword>
<comment type="caution">
    <text evidence="3">The sequence shown here is derived from an EMBL/GenBank/DDBJ whole genome shotgun (WGS) entry which is preliminary data.</text>
</comment>
<gene>
    <name evidence="3" type="ORF">Daesc_005290</name>
</gene>
<proteinExistence type="predicted"/>
<keyword evidence="4" id="KW-1185">Reference proteome</keyword>
<dbReference type="Proteomes" id="UP001369815">
    <property type="component" value="Unassembled WGS sequence"/>
</dbReference>
<protein>
    <submittedName>
        <fullName evidence="3">Uncharacterized protein</fullName>
    </submittedName>
</protein>
<dbReference type="EMBL" id="JBANMG010000005">
    <property type="protein sequence ID" value="KAK6952993.1"/>
    <property type="molecule type" value="Genomic_DNA"/>
</dbReference>
<dbReference type="AlphaFoldDB" id="A0AAX6MKL7"/>
<evidence type="ECO:0000256" key="1">
    <source>
        <dbReference type="SAM" id="MobiDB-lite"/>
    </source>
</evidence>
<evidence type="ECO:0000256" key="2">
    <source>
        <dbReference type="SAM" id="Phobius"/>
    </source>
</evidence>
<name>A0AAX6MKL7_9PEZI</name>
<feature type="region of interest" description="Disordered" evidence="1">
    <location>
        <begin position="213"/>
        <end position="254"/>
    </location>
</feature>
<keyword evidence="2" id="KW-0812">Transmembrane</keyword>
<feature type="compositionally biased region" description="Low complexity" evidence="1">
    <location>
        <begin position="146"/>
        <end position="160"/>
    </location>
</feature>
<feature type="region of interest" description="Disordered" evidence="1">
    <location>
        <begin position="146"/>
        <end position="179"/>
    </location>
</feature>
<sequence length="254" mass="27070">MAERDIGYHHCDPPAPDIFYCLTGTNCIVLAANTTVLCCPDTSQRDCININPIACDLNQQTPLASVQTTVRQGTLYSCGTGCCPWGYHCGEGDTCFRDADQSKPPLPLRVTTNIIIDHPATTTSSSSQSSLPQSISTTFDTSFISQSPSSSLSGSPSISITANVEPTPESDQTTKSSDSTLSTAEIAGISVAGFSAVVLVALGVFFIRRMRKSTRDSSDDEKSQDTVAQDTKEPAKLPDSYRELHGTPVFELSG</sequence>
<organism evidence="3 4">
    <name type="scientific">Daldinia eschscholtzii</name>
    <dbReference type="NCBI Taxonomy" id="292717"/>
    <lineage>
        <taxon>Eukaryota</taxon>
        <taxon>Fungi</taxon>
        <taxon>Dikarya</taxon>
        <taxon>Ascomycota</taxon>
        <taxon>Pezizomycotina</taxon>
        <taxon>Sordariomycetes</taxon>
        <taxon>Xylariomycetidae</taxon>
        <taxon>Xylariales</taxon>
        <taxon>Hypoxylaceae</taxon>
        <taxon>Daldinia</taxon>
    </lineage>
</organism>
<reference evidence="3 4" key="1">
    <citation type="journal article" date="2024" name="Front Chem Biol">
        <title>Unveiling the potential of Daldinia eschscholtzii MFLUCC 19-0629 through bioactivity and bioinformatics studies for enhanced sustainable agriculture production.</title>
        <authorList>
            <person name="Brooks S."/>
            <person name="Weaver J.A."/>
            <person name="Klomchit A."/>
            <person name="Alharthi S.A."/>
            <person name="Onlamun T."/>
            <person name="Nurani R."/>
            <person name="Vong T.K."/>
            <person name="Alberti F."/>
            <person name="Greco C."/>
        </authorList>
    </citation>
    <scope>NUCLEOTIDE SEQUENCE [LARGE SCALE GENOMIC DNA]</scope>
    <source>
        <strain evidence="3">MFLUCC 19-0629</strain>
    </source>
</reference>
<keyword evidence="2" id="KW-1133">Transmembrane helix</keyword>
<evidence type="ECO:0000313" key="4">
    <source>
        <dbReference type="Proteomes" id="UP001369815"/>
    </source>
</evidence>